<evidence type="ECO:0000256" key="1">
    <source>
        <dbReference type="SAM" id="Phobius"/>
    </source>
</evidence>
<keyword evidence="1" id="KW-0812">Transmembrane</keyword>
<dbReference type="RefSeq" id="WP_109764919.1">
    <property type="nucleotide sequence ID" value="NZ_QGGU01000014.1"/>
</dbReference>
<sequence length="141" mass="16520">MDYSNYKYNELLEALSSIDKELYPENYKKLKAAIDNYCPDRFRKEEFLKNIASISVEKLEEIYKNTDDSSVKALCKSYITKKKKNKIWRKYAIPWVLFSVSIVPRLDVEKYYSIILILAVSGICAALVMKEINRLTKNSNQ</sequence>
<feature type="transmembrane region" description="Helical" evidence="1">
    <location>
        <begin position="87"/>
        <end position="105"/>
    </location>
</feature>
<proteinExistence type="predicted"/>
<keyword evidence="3" id="KW-1185">Reference proteome</keyword>
<dbReference type="OrthoDB" id="8612316at2"/>
<evidence type="ECO:0000313" key="3">
    <source>
        <dbReference type="Proteomes" id="UP000245790"/>
    </source>
</evidence>
<dbReference type="AlphaFoldDB" id="A0A316FD40"/>
<name>A0A316FD40_9GAMM</name>
<dbReference type="Proteomes" id="UP000245790">
    <property type="component" value="Unassembled WGS sequence"/>
</dbReference>
<accession>A0A316FD40</accession>
<keyword evidence="1" id="KW-0472">Membrane</keyword>
<protein>
    <submittedName>
        <fullName evidence="2">Uncharacterized protein</fullName>
    </submittedName>
</protein>
<feature type="transmembrane region" description="Helical" evidence="1">
    <location>
        <begin position="111"/>
        <end position="129"/>
    </location>
</feature>
<organism evidence="2 3">
    <name type="scientific">Pleionea mediterranea</name>
    <dbReference type="NCBI Taxonomy" id="523701"/>
    <lineage>
        <taxon>Bacteria</taxon>
        <taxon>Pseudomonadati</taxon>
        <taxon>Pseudomonadota</taxon>
        <taxon>Gammaproteobacteria</taxon>
        <taxon>Oceanospirillales</taxon>
        <taxon>Pleioneaceae</taxon>
        <taxon>Pleionea</taxon>
    </lineage>
</organism>
<reference evidence="2 3" key="1">
    <citation type="submission" date="2018-05" db="EMBL/GenBank/DDBJ databases">
        <title>Genomic Encyclopedia of Type Strains, Phase IV (KMG-IV): sequencing the most valuable type-strain genomes for metagenomic binning, comparative biology and taxonomic classification.</title>
        <authorList>
            <person name="Goeker M."/>
        </authorList>
    </citation>
    <scope>NUCLEOTIDE SEQUENCE [LARGE SCALE GENOMIC DNA]</scope>
    <source>
        <strain evidence="2 3">DSM 25350</strain>
    </source>
</reference>
<keyword evidence="1" id="KW-1133">Transmembrane helix</keyword>
<evidence type="ECO:0000313" key="2">
    <source>
        <dbReference type="EMBL" id="PWK45376.1"/>
    </source>
</evidence>
<gene>
    <name evidence="2" type="ORF">C8D97_11449</name>
</gene>
<dbReference type="EMBL" id="QGGU01000014">
    <property type="protein sequence ID" value="PWK45376.1"/>
    <property type="molecule type" value="Genomic_DNA"/>
</dbReference>
<comment type="caution">
    <text evidence="2">The sequence shown here is derived from an EMBL/GenBank/DDBJ whole genome shotgun (WGS) entry which is preliminary data.</text>
</comment>